<sequence length="586" mass="65643">MKTSLIFSALIFSALISFAQNKYAVIVGINEYYETPGVKSPNYSLKGCMNDAISMKSLLINRFSFPKENVKTLVNAQATQKTFIAAMTEMLNKSKAGDVVVFYFCGHGVYTINPANEDDSVKAGYNQAICMSDLYSPNYECLVMDNTLKKLFNMFVGKQVTLTSIFDCCYSSNLSMVKDGLSFHNPYQKVDVESNKIAPKTIIDLRAFKLNQTLTITDKSIVSRPSETPNSRFANLAACSWQEKAVEVWDESGRPHGAFTKTLIDVFEKSKVDLPLSEIIARINNEIDVVQNLQQSPGFRYDTISRNKLNLVGLPLQKNIPALQTQILNSRPGLVIINKGTNDEIMVGNVFSSLDKKTNFTISKVYPDSALGATNATSIIKKDATFKLTDGYRISKPLIKIHIPSSKLSSVVYMEMFNKQILPYTKDKSYNDYFNFNYGTASTFLFTNQKNSGLEISKITKEKGFFVLMALPSDIANSVKAMLQKEQSIQLVSSPAEANFVLYVNYAAISNDNKTPKFVFSFREPLPSDINIKKQARIIFWADNISFPSLNLNNAQMANLKKGIRQISYSAIRSTGTHWINTYPRK</sequence>
<evidence type="ECO:0000259" key="2">
    <source>
        <dbReference type="Pfam" id="PF00656"/>
    </source>
</evidence>
<evidence type="ECO:0000313" key="3">
    <source>
        <dbReference type="EMBL" id="MFC4195482.1"/>
    </source>
</evidence>
<keyword evidence="4" id="KW-1185">Reference proteome</keyword>
<name>A0ABV8NH37_9SPHI</name>
<evidence type="ECO:0000256" key="1">
    <source>
        <dbReference type="SAM" id="SignalP"/>
    </source>
</evidence>
<dbReference type="InterPro" id="IPR011600">
    <property type="entry name" value="Pept_C14_caspase"/>
</dbReference>
<dbReference type="RefSeq" id="WP_378958785.1">
    <property type="nucleotide sequence ID" value="NZ_JBHRXC010000016.1"/>
</dbReference>
<reference evidence="4" key="1">
    <citation type="journal article" date="2019" name="Int. J. Syst. Evol. Microbiol.">
        <title>The Global Catalogue of Microorganisms (GCM) 10K type strain sequencing project: providing services to taxonomists for standard genome sequencing and annotation.</title>
        <authorList>
            <consortium name="The Broad Institute Genomics Platform"/>
            <consortium name="The Broad Institute Genome Sequencing Center for Infectious Disease"/>
            <person name="Wu L."/>
            <person name="Ma J."/>
        </authorList>
    </citation>
    <scope>NUCLEOTIDE SEQUENCE [LARGE SCALE GENOMIC DNA]</scope>
    <source>
        <strain evidence="4">CCM 8689</strain>
    </source>
</reference>
<evidence type="ECO:0000313" key="4">
    <source>
        <dbReference type="Proteomes" id="UP001595792"/>
    </source>
</evidence>
<proteinExistence type="predicted"/>
<comment type="caution">
    <text evidence="3">The sequence shown here is derived from an EMBL/GenBank/DDBJ whole genome shotgun (WGS) entry which is preliminary data.</text>
</comment>
<dbReference type="Gene3D" id="3.40.50.1460">
    <property type="match status" value="1"/>
</dbReference>
<dbReference type="InterPro" id="IPR050452">
    <property type="entry name" value="Metacaspase"/>
</dbReference>
<dbReference type="PANTHER" id="PTHR48104:SF30">
    <property type="entry name" value="METACASPASE-1"/>
    <property type="match status" value="1"/>
</dbReference>
<dbReference type="PANTHER" id="PTHR48104">
    <property type="entry name" value="METACASPASE-4"/>
    <property type="match status" value="1"/>
</dbReference>
<feature type="domain" description="Peptidase C14 caspase" evidence="2">
    <location>
        <begin position="22"/>
        <end position="304"/>
    </location>
</feature>
<feature type="chain" id="PRO_5045337675" evidence="1">
    <location>
        <begin position="20"/>
        <end position="586"/>
    </location>
</feature>
<dbReference type="Proteomes" id="UP001595792">
    <property type="component" value="Unassembled WGS sequence"/>
</dbReference>
<dbReference type="SUPFAM" id="SSF52129">
    <property type="entry name" value="Caspase-like"/>
    <property type="match status" value="1"/>
</dbReference>
<feature type="signal peptide" evidence="1">
    <location>
        <begin position="1"/>
        <end position="19"/>
    </location>
</feature>
<dbReference type="Pfam" id="PF00656">
    <property type="entry name" value="Peptidase_C14"/>
    <property type="match status" value="1"/>
</dbReference>
<keyword evidence="1" id="KW-0732">Signal</keyword>
<organism evidence="3 4">
    <name type="scientific">Pedobacter jamesrossensis</name>
    <dbReference type="NCBI Taxonomy" id="1908238"/>
    <lineage>
        <taxon>Bacteria</taxon>
        <taxon>Pseudomonadati</taxon>
        <taxon>Bacteroidota</taxon>
        <taxon>Sphingobacteriia</taxon>
        <taxon>Sphingobacteriales</taxon>
        <taxon>Sphingobacteriaceae</taxon>
        <taxon>Pedobacter</taxon>
    </lineage>
</organism>
<gene>
    <name evidence="3" type="ORF">ACFOUY_02075</name>
</gene>
<dbReference type="EMBL" id="JBHSBY010000013">
    <property type="protein sequence ID" value="MFC4195482.1"/>
    <property type="molecule type" value="Genomic_DNA"/>
</dbReference>
<dbReference type="InterPro" id="IPR029030">
    <property type="entry name" value="Caspase-like_dom_sf"/>
</dbReference>
<accession>A0ABV8NH37</accession>
<protein>
    <submittedName>
        <fullName evidence="3">Caspase family protein</fullName>
    </submittedName>
</protein>